<keyword evidence="3 4" id="KW-0732">Signal</keyword>
<evidence type="ECO:0000313" key="8">
    <source>
        <dbReference type="Proteomes" id="UP000573001"/>
    </source>
</evidence>
<dbReference type="RefSeq" id="WP_175352704.1">
    <property type="nucleotide sequence ID" value="NZ_BAAAWQ010000001.1"/>
</dbReference>
<evidence type="ECO:0000256" key="3">
    <source>
        <dbReference type="ARBA" id="ARBA00022729"/>
    </source>
</evidence>
<dbReference type="PANTHER" id="PTHR46847:SF1">
    <property type="entry name" value="D-ALLOSE-BINDING PERIPLASMIC PROTEIN-RELATED"/>
    <property type="match status" value="1"/>
</dbReference>
<dbReference type="Gene3D" id="3.40.50.2300">
    <property type="match status" value="2"/>
</dbReference>
<comment type="similarity">
    <text evidence="2">Belongs to the bacterial solute-binding protein 2 family.</text>
</comment>
<name>A0AAW3T872_9MICO</name>
<reference evidence="6 9" key="2">
    <citation type="submission" date="2020-07" db="EMBL/GenBank/DDBJ databases">
        <title>Above-ground endophytic microbial communities from plants in different locations in the United States.</title>
        <authorList>
            <person name="Frank C."/>
        </authorList>
    </citation>
    <scope>NUCLEOTIDE SEQUENCE [LARGE SCALE GENOMIC DNA]</scope>
    <source>
        <strain evidence="6 9">WPL5_2</strain>
    </source>
</reference>
<dbReference type="GO" id="GO:0030313">
    <property type="term" value="C:cell envelope"/>
    <property type="evidence" value="ECO:0007669"/>
    <property type="project" value="UniProtKB-SubCell"/>
</dbReference>
<protein>
    <submittedName>
        <fullName evidence="6">Ribose transport system substrate-binding protein</fullName>
    </submittedName>
    <submittedName>
        <fullName evidence="7">Substrate-binding domain-containing protein</fullName>
    </submittedName>
</protein>
<sequence length="388" mass="39695">MSPITTRRGTRIALGAAAAAAALFLAGCSTVGSASTPSASSGDSALASKIAKLEKLPSSYPIPSGTISDVSSLRGKTVYYVPITQQSPQFGVTQVALKAALGKLGMTLQVCNGNATPTGISQCVTQATSAKAAAIITDAIPYQEASNAFAAAQKAGITVLNTDQIVDPDAPASKTLGYIEAAGTSQMKAVADWIAYDSNGKGSVVINESTDSPASVAFVTAAQKEFKKVCSGCSVTINKVSSANFSLIASSTSSALVKTPGVGYVVSEFDQYLQPTLGGVQQAGKTASVKGVSGAAQLSGLQMLSNKNFLYASVGQASAYQGWADADAVARMLTGTSGADLPEYTIPIRLFTRNNVGDVTLTNDAQASGEWFGPKDYTDSFLKLWGVS</sequence>
<dbReference type="InterPro" id="IPR028082">
    <property type="entry name" value="Peripla_BP_I"/>
</dbReference>
<keyword evidence="8" id="KW-1185">Reference proteome</keyword>
<dbReference type="Proteomes" id="UP000573001">
    <property type="component" value="Unassembled WGS sequence"/>
</dbReference>
<comment type="caution">
    <text evidence="6">The sequence shown here is derived from an EMBL/GenBank/DDBJ whole genome shotgun (WGS) entry which is preliminary data.</text>
</comment>
<dbReference type="Proteomes" id="UP000590225">
    <property type="component" value="Unassembled WGS sequence"/>
</dbReference>
<evidence type="ECO:0000256" key="2">
    <source>
        <dbReference type="ARBA" id="ARBA00007639"/>
    </source>
</evidence>
<feature type="chain" id="PRO_5043655036" evidence="4">
    <location>
        <begin position="35"/>
        <end position="388"/>
    </location>
</feature>
<dbReference type="GO" id="GO:0030246">
    <property type="term" value="F:carbohydrate binding"/>
    <property type="evidence" value="ECO:0007669"/>
    <property type="project" value="UniProtKB-ARBA"/>
</dbReference>
<dbReference type="AlphaFoldDB" id="A0AAW3T872"/>
<organism evidence="6 9">
    <name type="scientific">Curtobacterium pusillum</name>
    <dbReference type="NCBI Taxonomy" id="69373"/>
    <lineage>
        <taxon>Bacteria</taxon>
        <taxon>Bacillati</taxon>
        <taxon>Actinomycetota</taxon>
        <taxon>Actinomycetes</taxon>
        <taxon>Micrococcales</taxon>
        <taxon>Microbacteriaceae</taxon>
        <taxon>Curtobacterium</taxon>
    </lineage>
</organism>
<dbReference type="SUPFAM" id="SSF53822">
    <property type="entry name" value="Periplasmic binding protein-like I"/>
    <property type="match status" value="1"/>
</dbReference>
<evidence type="ECO:0000313" key="7">
    <source>
        <dbReference type="EMBL" id="NUU15259.1"/>
    </source>
</evidence>
<dbReference type="PROSITE" id="PS51257">
    <property type="entry name" value="PROKAR_LIPOPROTEIN"/>
    <property type="match status" value="1"/>
</dbReference>
<evidence type="ECO:0000256" key="4">
    <source>
        <dbReference type="SAM" id="SignalP"/>
    </source>
</evidence>
<evidence type="ECO:0000256" key="1">
    <source>
        <dbReference type="ARBA" id="ARBA00004196"/>
    </source>
</evidence>
<evidence type="ECO:0000313" key="9">
    <source>
        <dbReference type="Proteomes" id="UP000590225"/>
    </source>
</evidence>
<feature type="domain" description="Periplasmic binding protein" evidence="5">
    <location>
        <begin position="79"/>
        <end position="336"/>
    </location>
</feature>
<dbReference type="PANTHER" id="PTHR46847">
    <property type="entry name" value="D-ALLOSE-BINDING PERIPLASMIC PROTEIN-RELATED"/>
    <property type="match status" value="1"/>
</dbReference>
<accession>A0AAW3T872</accession>
<reference evidence="7 8" key="1">
    <citation type="submission" date="2020-05" db="EMBL/GenBank/DDBJ databases">
        <title>Genome Sequencing of Type Strains.</title>
        <authorList>
            <person name="Lemaire J.F."/>
            <person name="Inderbitzin P."/>
            <person name="Gregorio O.A."/>
            <person name="Collins S.B."/>
            <person name="Wespe N."/>
            <person name="Knight-Connoni V."/>
        </authorList>
    </citation>
    <scope>NUCLEOTIDE SEQUENCE [LARGE SCALE GENOMIC DNA]</scope>
    <source>
        <strain evidence="7 8">ATCC 19096</strain>
    </source>
</reference>
<evidence type="ECO:0000259" key="5">
    <source>
        <dbReference type="Pfam" id="PF13407"/>
    </source>
</evidence>
<proteinExistence type="inferred from homology"/>
<dbReference type="Pfam" id="PF13407">
    <property type="entry name" value="Peripla_BP_4"/>
    <property type="match status" value="1"/>
</dbReference>
<evidence type="ECO:0000313" key="6">
    <source>
        <dbReference type="EMBL" id="MBA8991145.1"/>
    </source>
</evidence>
<dbReference type="EMBL" id="JABMCE010000085">
    <property type="protein sequence ID" value="NUU15259.1"/>
    <property type="molecule type" value="Genomic_DNA"/>
</dbReference>
<gene>
    <name evidence="6" type="ORF">FHW23_002410</name>
    <name evidence="7" type="ORF">HP507_15610</name>
</gene>
<dbReference type="InterPro" id="IPR025997">
    <property type="entry name" value="SBP_2_dom"/>
</dbReference>
<dbReference type="EMBL" id="JACGXP010000003">
    <property type="protein sequence ID" value="MBA8991145.1"/>
    <property type="molecule type" value="Genomic_DNA"/>
</dbReference>
<comment type="subcellular location">
    <subcellularLocation>
        <location evidence="1">Cell envelope</location>
    </subcellularLocation>
</comment>
<feature type="signal peptide" evidence="4">
    <location>
        <begin position="1"/>
        <end position="34"/>
    </location>
</feature>